<dbReference type="SUPFAM" id="SSF53474">
    <property type="entry name" value="alpha/beta-Hydrolases"/>
    <property type="match status" value="1"/>
</dbReference>
<comment type="caution">
    <text evidence="2">The sequence shown here is derived from an EMBL/GenBank/DDBJ whole genome shotgun (WGS) entry which is preliminary data.</text>
</comment>
<dbReference type="PANTHER" id="PTHR43798">
    <property type="entry name" value="MONOACYLGLYCEROL LIPASE"/>
    <property type="match status" value="1"/>
</dbReference>
<evidence type="ECO:0000259" key="1">
    <source>
        <dbReference type="Pfam" id="PF00561"/>
    </source>
</evidence>
<accession>A0ABX0JN54</accession>
<evidence type="ECO:0000313" key="3">
    <source>
        <dbReference type="Proteomes" id="UP000635278"/>
    </source>
</evidence>
<dbReference type="Proteomes" id="UP000635278">
    <property type="component" value="Unassembled WGS sequence"/>
</dbReference>
<feature type="domain" description="AB hydrolase-1" evidence="1">
    <location>
        <begin position="62"/>
        <end position="180"/>
    </location>
</feature>
<proteinExistence type="predicted"/>
<sequence>MMGAGAVTMEAQAEPAPVYGPRLEGFAYPWPVREFSFASQRQTLRMAYMDVLPERTNGQVAVLLHGKNFCAATWAETIRVLTGRGYRVIAPDQIGFCKSDTPENYQFSFEQLALNTRALLDSLGVEKAVMIGHSTGGMLAARYALMFPDRLTQLVMVDPLGLEDWRAKGAPWRSVDQWFAAERHKTAETIRAYEKKVYYAGGWKPAYEPWVQMLAGQYRGSGGEALAWNSARLYDMIYTQPVLYEFPALRVPTVLMIGDKDITAIGADGASPEVRARLGHYPVLAKATAAAIPGAKLIEFPTLGHAPQIQDPEAFHSALLEVLR</sequence>
<keyword evidence="3" id="KW-1185">Reference proteome</keyword>
<dbReference type="InterPro" id="IPR000639">
    <property type="entry name" value="Epox_hydrolase-like"/>
</dbReference>
<dbReference type="PRINTS" id="PR00412">
    <property type="entry name" value="EPOXHYDRLASE"/>
</dbReference>
<gene>
    <name evidence="2" type="ORF">GOB93_05285</name>
</gene>
<dbReference type="PRINTS" id="PR00111">
    <property type="entry name" value="ABHYDROLASE"/>
</dbReference>
<reference evidence="2 3" key="1">
    <citation type="journal article" date="2020" name="Int. J. Syst. Evol. Microbiol.">
        <title>Novel acetic acid bacteria from cider fermentations: Acetobacter conturbans sp. nov. and Acetobacter fallax sp. nov.</title>
        <authorList>
            <person name="Sombolestani A.S."/>
            <person name="Cleenwerck I."/>
            <person name="Cnockaert M."/>
            <person name="Borremans W."/>
            <person name="Wieme A.D."/>
            <person name="De Vuyst L."/>
            <person name="Vandamme P."/>
        </authorList>
    </citation>
    <scope>NUCLEOTIDE SEQUENCE [LARGE SCALE GENOMIC DNA]</scope>
    <source>
        <strain evidence="2 3">LMG 30640</strain>
    </source>
</reference>
<evidence type="ECO:0000313" key="2">
    <source>
        <dbReference type="EMBL" id="NHN84055.1"/>
    </source>
</evidence>
<dbReference type="Pfam" id="PF00561">
    <property type="entry name" value="Abhydrolase_1"/>
    <property type="match status" value="1"/>
</dbReference>
<dbReference type="InterPro" id="IPR029058">
    <property type="entry name" value="AB_hydrolase_fold"/>
</dbReference>
<dbReference type="EMBL" id="WOTB01000005">
    <property type="protein sequence ID" value="NHN84055.1"/>
    <property type="molecule type" value="Genomic_DNA"/>
</dbReference>
<dbReference type="GO" id="GO:0016787">
    <property type="term" value="F:hydrolase activity"/>
    <property type="evidence" value="ECO:0007669"/>
    <property type="project" value="UniProtKB-KW"/>
</dbReference>
<protein>
    <submittedName>
        <fullName evidence="2">Alpha/beta fold hydrolase</fullName>
    </submittedName>
</protein>
<dbReference type="PANTHER" id="PTHR43798:SF33">
    <property type="entry name" value="HYDROLASE, PUTATIVE (AFU_ORTHOLOGUE AFUA_2G14860)-RELATED"/>
    <property type="match status" value="1"/>
</dbReference>
<dbReference type="Gene3D" id="3.40.50.1820">
    <property type="entry name" value="alpha/beta hydrolase"/>
    <property type="match status" value="1"/>
</dbReference>
<dbReference type="InterPro" id="IPR050266">
    <property type="entry name" value="AB_hydrolase_sf"/>
</dbReference>
<keyword evidence="2" id="KW-0378">Hydrolase</keyword>
<organism evidence="2 3">
    <name type="scientific">Acetobacter musti</name>
    <dbReference type="NCBI Taxonomy" id="864732"/>
    <lineage>
        <taxon>Bacteria</taxon>
        <taxon>Pseudomonadati</taxon>
        <taxon>Pseudomonadota</taxon>
        <taxon>Alphaproteobacteria</taxon>
        <taxon>Acetobacterales</taxon>
        <taxon>Acetobacteraceae</taxon>
        <taxon>Acetobacter</taxon>
    </lineage>
</organism>
<name>A0ABX0JN54_9PROT</name>
<dbReference type="InterPro" id="IPR000073">
    <property type="entry name" value="AB_hydrolase_1"/>
</dbReference>